<dbReference type="InterPro" id="IPR014729">
    <property type="entry name" value="Rossmann-like_a/b/a_fold"/>
</dbReference>
<evidence type="ECO:0000313" key="7">
    <source>
        <dbReference type="Proteomes" id="UP000177042"/>
    </source>
</evidence>
<protein>
    <recommendedName>
        <fullName evidence="5">tRNA synthetases class I catalytic domain-containing protein</fullName>
    </recommendedName>
</protein>
<name>A0A1F5JCV9_9BACT</name>
<dbReference type="GO" id="GO:0005524">
    <property type="term" value="F:ATP binding"/>
    <property type="evidence" value="ECO:0007669"/>
    <property type="project" value="UniProtKB-KW"/>
</dbReference>
<evidence type="ECO:0000259" key="5">
    <source>
        <dbReference type="Pfam" id="PF01406"/>
    </source>
</evidence>
<evidence type="ECO:0000313" key="6">
    <source>
        <dbReference type="EMBL" id="OGE26477.1"/>
    </source>
</evidence>
<dbReference type="Gene3D" id="3.40.50.620">
    <property type="entry name" value="HUPs"/>
    <property type="match status" value="1"/>
</dbReference>
<comment type="caution">
    <text evidence="6">The sequence shown here is derived from an EMBL/GenBank/DDBJ whole genome shotgun (WGS) entry which is preliminary data.</text>
</comment>
<evidence type="ECO:0000256" key="3">
    <source>
        <dbReference type="ARBA" id="ARBA00022741"/>
    </source>
</evidence>
<dbReference type="GO" id="GO:0005829">
    <property type="term" value="C:cytosol"/>
    <property type="evidence" value="ECO:0007669"/>
    <property type="project" value="TreeGrafter"/>
</dbReference>
<sequence>MSISTLGEQIDIHGGGKDLMFPHHEAEIAQSEGATGKVPFVKYWLHTGTVFYQGKKMSKSEGNLVMVSDLLKKYSPNAIRWLLLFKHWAKSWEYKEEDLKKAQENVNLVTSIIARSPEQGRRTTRQYNTIIKQFTKILDNNFYTPKALEFLLRLAKDNSFAELKLLYNMLGFI</sequence>
<reference evidence="6 7" key="1">
    <citation type="journal article" date="2016" name="Nat. Commun.">
        <title>Thousands of microbial genomes shed light on interconnected biogeochemical processes in an aquifer system.</title>
        <authorList>
            <person name="Anantharaman K."/>
            <person name="Brown C.T."/>
            <person name="Hug L.A."/>
            <person name="Sharon I."/>
            <person name="Castelle C.J."/>
            <person name="Probst A.J."/>
            <person name="Thomas B.C."/>
            <person name="Singh A."/>
            <person name="Wilkins M.J."/>
            <person name="Karaoz U."/>
            <person name="Brodie E.L."/>
            <person name="Williams K.H."/>
            <person name="Hubbard S.S."/>
            <person name="Banfield J.F."/>
        </authorList>
    </citation>
    <scope>NUCLEOTIDE SEQUENCE [LARGE SCALE GENOMIC DNA]</scope>
</reference>
<dbReference type="Proteomes" id="UP000177042">
    <property type="component" value="Unassembled WGS sequence"/>
</dbReference>
<accession>A0A1F5JCV9</accession>
<dbReference type="PANTHER" id="PTHR10890">
    <property type="entry name" value="CYSTEINYL-TRNA SYNTHETASE"/>
    <property type="match status" value="1"/>
</dbReference>
<dbReference type="InterPro" id="IPR032678">
    <property type="entry name" value="tRNA-synt_1_cat_dom"/>
</dbReference>
<dbReference type="AlphaFoldDB" id="A0A1F5JCV9"/>
<evidence type="ECO:0000256" key="4">
    <source>
        <dbReference type="ARBA" id="ARBA00022840"/>
    </source>
</evidence>
<keyword evidence="2" id="KW-0436">Ligase</keyword>
<organism evidence="6 7">
    <name type="scientific">Candidatus Daviesbacteria bacterium RIFCSPHIGHO2_02_FULL_39_12</name>
    <dbReference type="NCBI Taxonomy" id="1797770"/>
    <lineage>
        <taxon>Bacteria</taxon>
        <taxon>Candidatus Daviesiibacteriota</taxon>
    </lineage>
</organism>
<proteinExistence type="predicted"/>
<dbReference type="SUPFAM" id="SSF52374">
    <property type="entry name" value="Nucleotidylyl transferase"/>
    <property type="match status" value="1"/>
</dbReference>
<evidence type="ECO:0000256" key="2">
    <source>
        <dbReference type="ARBA" id="ARBA00022598"/>
    </source>
</evidence>
<gene>
    <name evidence="6" type="ORF">A3C26_00530</name>
</gene>
<comment type="subunit">
    <text evidence="1">Monomer.</text>
</comment>
<feature type="domain" description="tRNA synthetases class I catalytic" evidence="5">
    <location>
        <begin position="1"/>
        <end position="103"/>
    </location>
</feature>
<dbReference type="InterPro" id="IPR024909">
    <property type="entry name" value="Cys-tRNA/MSH_ligase"/>
</dbReference>
<dbReference type="GO" id="GO:0006423">
    <property type="term" value="P:cysteinyl-tRNA aminoacylation"/>
    <property type="evidence" value="ECO:0007669"/>
    <property type="project" value="TreeGrafter"/>
</dbReference>
<evidence type="ECO:0000256" key="1">
    <source>
        <dbReference type="ARBA" id="ARBA00011245"/>
    </source>
</evidence>
<dbReference type="Pfam" id="PF01406">
    <property type="entry name" value="tRNA-synt_1e"/>
    <property type="match status" value="1"/>
</dbReference>
<keyword evidence="3" id="KW-0547">Nucleotide-binding</keyword>
<dbReference type="PANTHER" id="PTHR10890:SF3">
    <property type="entry name" value="CYSTEINE--TRNA LIGASE, CYTOPLASMIC"/>
    <property type="match status" value="1"/>
</dbReference>
<dbReference type="GO" id="GO:0004817">
    <property type="term" value="F:cysteine-tRNA ligase activity"/>
    <property type="evidence" value="ECO:0007669"/>
    <property type="project" value="TreeGrafter"/>
</dbReference>
<keyword evidence="4" id="KW-0067">ATP-binding</keyword>
<dbReference type="EMBL" id="MFCX01000009">
    <property type="protein sequence ID" value="OGE26477.1"/>
    <property type="molecule type" value="Genomic_DNA"/>
</dbReference>